<dbReference type="InterPro" id="IPR036583">
    <property type="entry name" value="23S_rRNA_IVS_sf"/>
</dbReference>
<accession>A0A2H0V924</accession>
<name>A0A2H0V924_9BACT</name>
<dbReference type="AlphaFoldDB" id="A0A2H0V924"/>
<dbReference type="Gene3D" id="1.20.1440.60">
    <property type="entry name" value="23S rRNA-intervening sequence"/>
    <property type="match status" value="1"/>
</dbReference>
<dbReference type="Pfam" id="PF22296">
    <property type="entry name" value="bAvd"/>
    <property type="match status" value="1"/>
</dbReference>
<organism evidence="2 3">
    <name type="scientific">Candidatus Falkowbacteria bacterium CG10_big_fil_rev_8_21_14_0_10_37_18</name>
    <dbReference type="NCBI Taxonomy" id="1974562"/>
    <lineage>
        <taxon>Bacteria</taxon>
        <taxon>Candidatus Falkowiibacteriota</taxon>
    </lineage>
</organism>
<dbReference type="CDD" id="cd16376">
    <property type="entry name" value="Avd_like"/>
    <property type="match status" value="1"/>
</dbReference>
<dbReference type="EMBL" id="PFAL01000015">
    <property type="protein sequence ID" value="PIR95614.1"/>
    <property type="molecule type" value="Genomic_DNA"/>
</dbReference>
<proteinExistence type="predicted"/>
<evidence type="ECO:0000259" key="1">
    <source>
        <dbReference type="Pfam" id="PF22296"/>
    </source>
</evidence>
<sequence length="127" mass="14568">MSTSLRPPVVLVKTKEAYSLWFHALADFPKIYRYNLGGKIEGHFLSLLENTFITAYLSGERKSAQLSMAILKLDSLKFFLQLAWENKCLPNIKYSALSENLDEIGRMLGGWKKGLENKTPSNERRRN</sequence>
<comment type="caution">
    <text evidence="2">The sequence shown here is derived from an EMBL/GenBank/DDBJ whole genome shotgun (WGS) entry which is preliminary data.</text>
</comment>
<gene>
    <name evidence="2" type="ORF">COT93_01640</name>
</gene>
<evidence type="ECO:0000313" key="2">
    <source>
        <dbReference type="EMBL" id="PIR95614.1"/>
    </source>
</evidence>
<feature type="domain" description="bAvd-like" evidence="1">
    <location>
        <begin position="13"/>
        <end position="113"/>
    </location>
</feature>
<evidence type="ECO:0000313" key="3">
    <source>
        <dbReference type="Proteomes" id="UP000229972"/>
    </source>
</evidence>
<dbReference type="InterPro" id="IPR055360">
    <property type="entry name" value="bAvd"/>
</dbReference>
<reference evidence="3" key="1">
    <citation type="submission" date="2017-09" db="EMBL/GenBank/DDBJ databases">
        <title>Depth-based differentiation of microbial function through sediment-hosted aquifers and enrichment of novel symbionts in the deep terrestrial subsurface.</title>
        <authorList>
            <person name="Probst A.J."/>
            <person name="Ladd B."/>
            <person name="Jarett J.K."/>
            <person name="Geller-Mcgrath D.E."/>
            <person name="Sieber C.M.K."/>
            <person name="Emerson J.B."/>
            <person name="Anantharaman K."/>
            <person name="Thomas B.C."/>
            <person name="Malmstrom R."/>
            <person name="Stieglmeier M."/>
            <person name="Klingl A."/>
            <person name="Woyke T."/>
            <person name="Ryan C.M."/>
            <person name="Banfield J.F."/>
        </authorList>
    </citation>
    <scope>NUCLEOTIDE SEQUENCE [LARGE SCALE GENOMIC DNA]</scope>
</reference>
<dbReference type="Proteomes" id="UP000229972">
    <property type="component" value="Unassembled WGS sequence"/>
</dbReference>
<protein>
    <recommendedName>
        <fullName evidence="1">bAvd-like domain-containing protein</fullName>
    </recommendedName>
</protein>